<reference evidence="2" key="1">
    <citation type="submission" date="2018-11" db="EMBL/GenBank/DDBJ databases">
        <authorList>
            <consortium name="Pathogen Informatics"/>
        </authorList>
    </citation>
    <scope>NUCLEOTIDE SEQUENCE</scope>
</reference>
<protein>
    <submittedName>
        <fullName evidence="2">Uncharacterized protein</fullName>
    </submittedName>
</protein>
<gene>
    <name evidence="2" type="ORF">PXEA_LOCUS19457</name>
</gene>
<comment type="caution">
    <text evidence="2">The sequence shown here is derived from an EMBL/GenBank/DDBJ whole genome shotgun (WGS) entry which is preliminary data.</text>
</comment>
<keyword evidence="3" id="KW-1185">Reference proteome</keyword>
<accession>A0A448X2A3</accession>
<name>A0A448X2A3_9PLAT</name>
<organism evidence="2 3">
    <name type="scientific">Protopolystoma xenopodis</name>
    <dbReference type="NCBI Taxonomy" id="117903"/>
    <lineage>
        <taxon>Eukaryota</taxon>
        <taxon>Metazoa</taxon>
        <taxon>Spiralia</taxon>
        <taxon>Lophotrochozoa</taxon>
        <taxon>Platyhelminthes</taxon>
        <taxon>Monogenea</taxon>
        <taxon>Polyopisthocotylea</taxon>
        <taxon>Polystomatidea</taxon>
        <taxon>Polystomatidae</taxon>
        <taxon>Protopolystoma</taxon>
    </lineage>
</organism>
<evidence type="ECO:0000313" key="2">
    <source>
        <dbReference type="EMBL" id="VEL26017.1"/>
    </source>
</evidence>
<keyword evidence="1" id="KW-0812">Transmembrane</keyword>
<evidence type="ECO:0000313" key="3">
    <source>
        <dbReference type="Proteomes" id="UP000784294"/>
    </source>
</evidence>
<proteinExistence type="predicted"/>
<keyword evidence="1" id="KW-1133">Transmembrane helix</keyword>
<feature type="transmembrane region" description="Helical" evidence="1">
    <location>
        <begin position="113"/>
        <end position="132"/>
    </location>
</feature>
<keyword evidence="1" id="KW-0472">Membrane</keyword>
<dbReference type="Proteomes" id="UP000784294">
    <property type="component" value="Unassembled WGS sequence"/>
</dbReference>
<sequence length="135" mass="15412">MRQTLGFPISIDLNSSSYIDFAHKAQVCFSSMIGRLFLNTSGMDHADRISLARLATFAPISFGLPFISIITQRLSCQEFISASQREIGIMLTPAGQLYNQELIERLDGHFHRLFIFIVPHSFILYYYSLLMVQSR</sequence>
<evidence type="ECO:0000256" key="1">
    <source>
        <dbReference type="SAM" id="Phobius"/>
    </source>
</evidence>
<dbReference type="EMBL" id="CAAALY010077552">
    <property type="protein sequence ID" value="VEL26017.1"/>
    <property type="molecule type" value="Genomic_DNA"/>
</dbReference>
<dbReference type="AlphaFoldDB" id="A0A448X2A3"/>